<organism evidence="5 6">
    <name type="scientific">Equus asinus</name>
    <name type="common">Donkey</name>
    <name type="synonym">Equus africanus asinus</name>
    <dbReference type="NCBI Taxonomy" id="9793"/>
    <lineage>
        <taxon>Eukaryota</taxon>
        <taxon>Metazoa</taxon>
        <taxon>Chordata</taxon>
        <taxon>Craniata</taxon>
        <taxon>Vertebrata</taxon>
        <taxon>Euteleostomi</taxon>
        <taxon>Mammalia</taxon>
        <taxon>Eutheria</taxon>
        <taxon>Laurasiatheria</taxon>
        <taxon>Perissodactyla</taxon>
        <taxon>Equidae</taxon>
        <taxon>Equus</taxon>
    </lineage>
</organism>
<dbReference type="InterPro" id="IPR032675">
    <property type="entry name" value="LRR_dom_sf"/>
</dbReference>
<dbReference type="InterPro" id="IPR050216">
    <property type="entry name" value="LRR_domain-containing"/>
</dbReference>
<dbReference type="SUPFAM" id="SSF52058">
    <property type="entry name" value="L domain-like"/>
    <property type="match status" value="1"/>
</dbReference>
<reference evidence="5" key="3">
    <citation type="submission" date="2025-09" db="UniProtKB">
        <authorList>
            <consortium name="Ensembl"/>
        </authorList>
    </citation>
    <scope>IDENTIFICATION</scope>
</reference>
<dbReference type="SMART" id="SM00364">
    <property type="entry name" value="LRR_BAC"/>
    <property type="match status" value="10"/>
</dbReference>
<protein>
    <recommendedName>
        <fullName evidence="3">Leucine-rich repeat-containing protein 40</fullName>
    </recommendedName>
</protein>
<keyword evidence="2" id="KW-0677">Repeat</keyword>
<dbReference type="Proteomes" id="UP000694387">
    <property type="component" value="Chromosome 16"/>
</dbReference>
<proteinExistence type="predicted"/>
<dbReference type="GO" id="GO:0005737">
    <property type="term" value="C:cytoplasm"/>
    <property type="evidence" value="ECO:0007669"/>
    <property type="project" value="TreeGrafter"/>
</dbReference>
<evidence type="ECO:0000256" key="2">
    <source>
        <dbReference type="ARBA" id="ARBA00022737"/>
    </source>
</evidence>
<dbReference type="PRINTS" id="PR00019">
    <property type="entry name" value="LEURICHRPT"/>
</dbReference>
<accession>A0A9L0K2Q2</accession>
<dbReference type="SMART" id="SM00365">
    <property type="entry name" value="LRR_SD22"/>
    <property type="match status" value="5"/>
</dbReference>
<sequence length="565" mass="63893">MSRLKGVADRDSRTGFRAERRDCGASVPQGLLKAARKSGQLNLSGRNLSEVPQCVWRINVDIPEEANQNLSFSAAERWWEQTDLTKLIISNNKLQSLTDDLRLLPALTVLDIHDNQLTSLPSAIRELENLQKLNVSHNKLKILPEEITNLRNLKGLYLQHNELTCLPEGFEQLFSLEDLDLSNNRLTIVPASFSSLSSLVRLNLSSNQLKSLPAEISGMKRLKHLDCNSNLLETIPPELASMESLELLYLRRNKLRFLPEFPSCKLLKELHVGENQIEMLGAEHLKHLNSILVLDLRDNKLKSVPDEITLLQSLERLDLSNNDISSLPYSLGKLHLKFLALEGNPLRTIRREIINKGTQEVLKYLQSKIKDDEPSQNNSVTETAMTLPSESRVNVHSIVTLKILDYSDKQAVLIPDEVFDAVKSNIVTSVNFSKNQLCEIPKRNNFLNSLPEEMESLIRLQTINLSFNRFKILPEVLYRIPTLETILIGNNQVGSVDPQKMKTMENLITLDLQNNDLLQIPPELGNCVNLRTLLLDGNPFRVPRAAILMKGTAAILAYLRDRIPT</sequence>
<dbReference type="SUPFAM" id="SSF52047">
    <property type="entry name" value="RNI-like"/>
    <property type="match status" value="1"/>
</dbReference>
<dbReference type="FunFam" id="3.80.10.10:FF:000116">
    <property type="entry name" value="Leucine-rich repeat-containing protein 40"/>
    <property type="match status" value="1"/>
</dbReference>
<evidence type="ECO:0000313" key="6">
    <source>
        <dbReference type="Proteomes" id="UP000694387"/>
    </source>
</evidence>
<reference evidence="5 6" key="1">
    <citation type="journal article" date="2020" name="Nat. Commun.">
        <title>Donkey genomes provide new insights into domestication and selection for coat color.</title>
        <authorList>
            <person name="Wang"/>
            <person name="C."/>
            <person name="Li"/>
            <person name="H."/>
            <person name="Guo"/>
            <person name="Y."/>
            <person name="Huang"/>
            <person name="J."/>
            <person name="Sun"/>
            <person name="Y."/>
            <person name="Min"/>
            <person name="J."/>
            <person name="Wang"/>
            <person name="J."/>
            <person name="Fang"/>
            <person name="X."/>
            <person name="Zhao"/>
            <person name="Z."/>
            <person name="Wang"/>
            <person name="S."/>
            <person name="Zhang"/>
            <person name="Y."/>
            <person name="Liu"/>
            <person name="Q."/>
            <person name="Jiang"/>
            <person name="Q."/>
            <person name="Wang"/>
            <person name="X."/>
            <person name="Guo"/>
            <person name="Y."/>
            <person name="Yang"/>
            <person name="C."/>
            <person name="Wang"/>
            <person name="Y."/>
            <person name="Tian"/>
            <person name="F."/>
            <person name="Zhuang"/>
            <person name="G."/>
            <person name="Fan"/>
            <person name="Y."/>
            <person name="Gao"/>
            <person name="Q."/>
            <person name="Li"/>
            <person name="Y."/>
            <person name="Ju"/>
            <person name="Z."/>
            <person name="Li"/>
            <person name="J."/>
            <person name="Li"/>
            <person name="R."/>
            <person name="Hou"/>
            <person name="M."/>
            <person name="Yang"/>
            <person name="G."/>
            <person name="Liu"/>
            <person name="G."/>
            <person name="Liu"/>
            <person name="W."/>
            <person name="Guo"/>
            <person name="J."/>
            <person name="Pan"/>
            <person name="S."/>
            <person name="Fan"/>
            <person name="G."/>
            <person name="Zhang"/>
            <person name="W."/>
            <person name="Zhang"/>
            <person name="R."/>
            <person name="Yu"/>
            <person name="J."/>
            <person name="Zhang"/>
            <person name="X."/>
            <person name="Yin"/>
            <person name="Q."/>
            <person name="Ji"/>
            <person name="C."/>
            <person name="Jin"/>
            <person name="Y."/>
            <person name="Yue"/>
            <person name="G."/>
            <person name="Liu"/>
            <person name="M."/>
            <person name="Xu"/>
            <person name="J."/>
            <person name="Liu"/>
            <person name="S."/>
            <person name="Jordana"/>
            <person name="J."/>
            <person name="Noce"/>
            <person name="A."/>
            <person name="Amills"/>
            <person name="M."/>
            <person name="Wu"/>
            <person name="D.D."/>
            <person name="Li"/>
            <person name="S."/>
            <person name="Zhou"/>
            <person name="X. and Zhong"/>
            <person name="J."/>
        </authorList>
    </citation>
    <scope>NUCLEOTIDE SEQUENCE [LARGE SCALE GENOMIC DNA]</scope>
</reference>
<dbReference type="FunFam" id="3.80.10.10:FF:000193">
    <property type="entry name" value="Leucine-rich repeat-containing protein 40"/>
    <property type="match status" value="1"/>
</dbReference>
<keyword evidence="6" id="KW-1185">Reference proteome</keyword>
<name>A0A9L0K2Q2_EQUAS</name>
<dbReference type="Pfam" id="PF13855">
    <property type="entry name" value="LRR_8"/>
    <property type="match status" value="2"/>
</dbReference>
<dbReference type="Pfam" id="PF23598">
    <property type="entry name" value="LRR_14"/>
    <property type="match status" value="1"/>
</dbReference>
<dbReference type="Pfam" id="PF12799">
    <property type="entry name" value="LRR_4"/>
    <property type="match status" value="1"/>
</dbReference>
<evidence type="ECO:0000259" key="4">
    <source>
        <dbReference type="Pfam" id="PF23598"/>
    </source>
</evidence>
<dbReference type="InterPro" id="IPR001611">
    <property type="entry name" value="Leu-rich_rpt"/>
</dbReference>
<keyword evidence="1" id="KW-0433">Leucine-rich repeat</keyword>
<evidence type="ECO:0000256" key="1">
    <source>
        <dbReference type="ARBA" id="ARBA00022614"/>
    </source>
</evidence>
<dbReference type="Gene3D" id="3.80.10.10">
    <property type="entry name" value="Ribonuclease Inhibitor"/>
    <property type="match status" value="4"/>
</dbReference>
<dbReference type="PANTHER" id="PTHR48051">
    <property type="match status" value="1"/>
</dbReference>
<feature type="domain" description="Disease resistance R13L4/SHOC-2-like LRR" evidence="4">
    <location>
        <begin position="98"/>
        <end position="182"/>
    </location>
</feature>
<dbReference type="InterPro" id="IPR025875">
    <property type="entry name" value="Leu-rich_rpt_4"/>
</dbReference>
<dbReference type="SMART" id="SM00369">
    <property type="entry name" value="LRR_TYP"/>
    <property type="match status" value="12"/>
</dbReference>
<dbReference type="GeneTree" id="ENSGT00940000156968"/>
<dbReference type="FunFam" id="3.80.10.10:FF:000206">
    <property type="entry name" value="leucine-rich repeat-containing protein 40"/>
    <property type="match status" value="1"/>
</dbReference>
<evidence type="ECO:0000313" key="5">
    <source>
        <dbReference type="Ensembl" id="ENSEASP00005059644.1"/>
    </source>
</evidence>
<dbReference type="Ensembl" id="ENSEAST00005069835.1">
    <property type="protein sequence ID" value="ENSEASP00005059644.1"/>
    <property type="gene ID" value="ENSEASG00005007850.2"/>
</dbReference>
<evidence type="ECO:0000256" key="3">
    <source>
        <dbReference type="ARBA" id="ARBA00071450"/>
    </source>
</evidence>
<dbReference type="InterPro" id="IPR055414">
    <property type="entry name" value="LRR_R13L4/SHOC2-like"/>
</dbReference>
<dbReference type="PANTHER" id="PTHR48051:SF1">
    <property type="entry name" value="RAS SUPPRESSOR PROTEIN 1"/>
    <property type="match status" value="1"/>
</dbReference>
<dbReference type="InterPro" id="IPR003591">
    <property type="entry name" value="Leu-rich_rpt_typical-subtyp"/>
</dbReference>
<dbReference type="FunFam" id="3.80.10.10:FF:000265">
    <property type="entry name" value="Leucine-rich repeat-containing protein 40"/>
    <property type="match status" value="1"/>
</dbReference>
<dbReference type="AlphaFoldDB" id="A0A9L0K2Q2"/>
<dbReference type="PROSITE" id="PS51450">
    <property type="entry name" value="LRR"/>
    <property type="match status" value="10"/>
</dbReference>
<reference evidence="5" key="2">
    <citation type="submission" date="2025-08" db="UniProtKB">
        <authorList>
            <consortium name="Ensembl"/>
        </authorList>
    </citation>
    <scope>IDENTIFICATION</scope>
</reference>
<gene>
    <name evidence="5" type="primary">LRRC40</name>
</gene>